<proteinExistence type="predicted"/>
<feature type="compositionally biased region" description="Polar residues" evidence="1">
    <location>
        <begin position="7"/>
        <end position="20"/>
    </location>
</feature>
<keyword evidence="2" id="KW-0812">Transmembrane</keyword>
<reference evidence="3 4" key="1">
    <citation type="journal article" date="2019" name="Nat. Ecol. Evol.">
        <title>Megaphylogeny resolves global patterns of mushroom evolution.</title>
        <authorList>
            <person name="Varga T."/>
            <person name="Krizsan K."/>
            <person name="Foldi C."/>
            <person name="Dima B."/>
            <person name="Sanchez-Garcia M."/>
            <person name="Sanchez-Ramirez S."/>
            <person name="Szollosi G.J."/>
            <person name="Szarkandi J.G."/>
            <person name="Papp V."/>
            <person name="Albert L."/>
            <person name="Andreopoulos W."/>
            <person name="Angelini C."/>
            <person name="Antonin V."/>
            <person name="Barry K.W."/>
            <person name="Bougher N.L."/>
            <person name="Buchanan P."/>
            <person name="Buyck B."/>
            <person name="Bense V."/>
            <person name="Catcheside P."/>
            <person name="Chovatia M."/>
            <person name="Cooper J."/>
            <person name="Damon W."/>
            <person name="Desjardin D."/>
            <person name="Finy P."/>
            <person name="Geml J."/>
            <person name="Haridas S."/>
            <person name="Hughes K."/>
            <person name="Justo A."/>
            <person name="Karasinski D."/>
            <person name="Kautmanova I."/>
            <person name="Kiss B."/>
            <person name="Kocsube S."/>
            <person name="Kotiranta H."/>
            <person name="LaButti K.M."/>
            <person name="Lechner B.E."/>
            <person name="Liimatainen K."/>
            <person name="Lipzen A."/>
            <person name="Lukacs Z."/>
            <person name="Mihaltcheva S."/>
            <person name="Morgado L.N."/>
            <person name="Niskanen T."/>
            <person name="Noordeloos M.E."/>
            <person name="Ohm R.A."/>
            <person name="Ortiz-Santana B."/>
            <person name="Ovrebo C."/>
            <person name="Racz N."/>
            <person name="Riley R."/>
            <person name="Savchenko A."/>
            <person name="Shiryaev A."/>
            <person name="Soop K."/>
            <person name="Spirin V."/>
            <person name="Szebenyi C."/>
            <person name="Tomsovsky M."/>
            <person name="Tulloss R.E."/>
            <person name="Uehling J."/>
            <person name="Grigoriev I.V."/>
            <person name="Vagvolgyi C."/>
            <person name="Papp T."/>
            <person name="Martin F.M."/>
            <person name="Miettinen O."/>
            <person name="Hibbett D.S."/>
            <person name="Nagy L.G."/>
        </authorList>
    </citation>
    <scope>NUCLEOTIDE SEQUENCE [LARGE SCALE GENOMIC DNA]</scope>
    <source>
        <strain evidence="3 4">CBS 962.96</strain>
    </source>
</reference>
<protein>
    <submittedName>
        <fullName evidence="3">Uncharacterized protein</fullName>
    </submittedName>
</protein>
<keyword evidence="2" id="KW-0472">Membrane</keyword>
<feature type="compositionally biased region" description="Polar residues" evidence="1">
    <location>
        <begin position="150"/>
        <end position="159"/>
    </location>
</feature>
<feature type="compositionally biased region" description="Polar residues" evidence="1">
    <location>
        <begin position="128"/>
        <end position="140"/>
    </location>
</feature>
<feature type="transmembrane region" description="Helical" evidence="2">
    <location>
        <begin position="39"/>
        <end position="58"/>
    </location>
</feature>
<keyword evidence="4" id="KW-1185">Reference proteome</keyword>
<feature type="region of interest" description="Disordered" evidence="1">
    <location>
        <begin position="249"/>
        <end position="282"/>
    </location>
</feature>
<evidence type="ECO:0000313" key="3">
    <source>
        <dbReference type="EMBL" id="THU91815.1"/>
    </source>
</evidence>
<accession>A0A4V4HEN4</accession>
<sequence>MFVAIISRTSSTFPSKTPSAPSDHPDDQNNQLDSKRLKVILASILSTIVVCLTLVWIFRVQRKREQAISQNKSGNERKAKPLLSRFLKARLNTRQKVGRGSISPFDVMRPSREPLNGRDSEKSHLPTADTQSVDQATISVETERGRTNDTGRTSVNTVIPNSRRVGNGILFPSQVYERVRASEQKQSWDRVSSKRMNKVKTSRSGLSLQRVGGGEDGIAGLDLGAPMPRNGQNRRQGNIVQHMDSGLRIQAVQQSDSTSTRDVEDVQDEEEMIDLPPVYASV</sequence>
<keyword evidence="2" id="KW-1133">Transmembrane helix</keyword>
<name>A0A4V4HEN4_DENBC</name>
<organism evidence="3 4">
    <name type="scientific">Dendrothele bispora (strain CBS 962.96)</name>
    <dbReference type="NCBI Taxonomy" id="1314807"/>
    <lineage>
        <taxon>Eukaryota</taxon>
        <taxon>Fungi</taxon>
        <taxon>Dikarya</taxon>
        <taxon>Basidiomycota</taxon>
        <taxon>Agaricomycotina</taxon>
        <taxon>Agaricomycetes</taxon>
        <taxon>Agaricomycetidae</taxon>
        <taxon>Agaricales</taxon>
        <taxon>Agaricales incertae sedis</taxon>
        <taxon>Dendrothele</taxon>
    </lineage>
</organism>
<evidence type="ECO:0000313" key="4">
    <source>
        <dbReference type="Proteomes" id="UP000297245"/>
    </source>
</evidence>
<evidence type="ECO:0000256" key="2">
    <source>
        <dbReference type="SAM" id="Phobius"/>
    </source>
</evidence>
<feature type="region of interest" description="Disordered" evidence="1">
    <location>
        <begin position="6"/>
        <end position="30"/>
    </location>
</feature>
<gene>
    <name evidence="3" type="ORF">K435DRAFT_863048</name>
</gene>
<feature type="compositionally biased region" description="Basic and acidic residues" evidence="1">
    <location>
        <begin position="109"/>
        <end position="124"/>
    </location>
</feature>
<feature type="region of interest" description="Disordered" evidence="1">
    <location>
        <begin position="98"/>
        <end position="159"/>
    </location>
</feature>
<dbReference type="AlphaFoldDB" id="A0A4V4HEN4"/>
<feature type="region of interest" description="Disordered" evidence="1">
    <location>
        <begin position="187"/>
        <end position="213"/>
    </location>
</feature>
<evidence type="ECO:0000256" key="1">
    <source>
        <dbReference type="SAM" id="MobiDB-lite"/>
    </source>
</evidence>
<dbReference type="Proteomes" id="UP000297245">
    <property type="component" value="Unassembled WGS sequence"/>
</dbReference>
<dbReference type="EMBL" id="ML179296">
    <property type="protein sequence ID" value="THU91815.1"/>
    <property type="molecule type" value="Genomic_DNA"/>
</dbReference>